<name>A0ACD5U286_AVESA</name>
<reference evidence="1" key="1">
    <citation type="submission" date="2021-05" db="EMBL/GenBank/DDBJ databases">
        <authorList>
            <person name="Scholz U."/>
            <person name="Mascher M."/>
            <person name="Fiebig A."/>
        </authorList>
    </citation>
    <scope>NUCLEOTIDE SEQUENCE [LARGE SCALE GENOMIC DNA]</scope>
</reference>
<keyword evidence="2" id="KW-1185">Reference proteome</keyword>
<protein>
    <submittedName>
        <fullName evidence="1">Uncharacterized protein</fullName>
    </submittedName>
</protein>
<accession>A0ACD5U286</accession>
<organism evidence="1 2">
    <name type="scientific">Avena sativa</name>
    <name type="common">Oat</name>
    <dbReference type="NCBI Taxonomy" id="4498"/>
    <lineage>
        <taxon>Eukaryota</taxon>
        <taxon>Viridiplantae</taxon>
        <taxon>Streptophyta</taxon>
        <taxon>Embryophyta</taxon>
        <taxon>Tracheophyta</taxon>
        <taxon>Spermatophyta</taxon>
        <taxon>Magnoliopsida</taxon>
        <taxon>Liliopsida</taxon>
        <taxon>Poales</taxon>
        <taxon>Poaceae</taxon>
        <taxon>BOP clade</taxon>
        <taxon>Pooideae</taxon>
        <taxon>Poodae</taxon>
        <taxon>Poeae</taxon>
        <taxon>Poeae Chloroplast Group 1 (Aveneae type)</taxon>
        <taxon>Aveninae</taxon>
        <taxon>Avena</taxon>
    </lineage>
</organism>
<evidence type="ECO:0000313" key="1">
    <source>
        <dbReference type="EnsemblPlants" id="AVESA.00010b.r2.1DG0164760.1.CDS.1"/>
    </source>
</evidence>
<dbReference type="Proteomes" id="UP001732700">
    <property type="component" value="Chromosome 1D"/>
</dbReference>
<dbReference type="EnsemblPlants" id="AVESA.00010b.r2.1DG0164760.1">
    <property type="protein sequence ID" value="AVESA.00010b.r2.1DG0164760.1.CDS.1"/>
    <property type="gene ID" value="AVESA.00010b.r2.1DG0164760"/>
</dbReference>
<reference evidence="1" key="2">
    <citation type="submission" date="2025-09" db="UniProtKB">
        <authorList>
            <consortium name="EnsemblPlants"/>
        </authorList>
    </citation>
    <scope>IDENTIFICATION</scope>
</reference>
<proteinExistence type="predicted"/>
<sequence length="233" mass="26904">MAIACQSYGNTRAYKTFFCRSQDSAWSALYEQPRDGIDSVAFHGGKIYYLDTGDYLYVYDLGTTQSSPTCVRIIHMAGHLNQVCTCKRFHGFHGAYVVTWNDELLLVVLRLQRGHPSFAEVYKPEWAPDGRLLPLRERVTDLGDHSLFVGRDDTFALSAKDFPLIKRNHIYYCVPHGRNYTGGRTLHHWVFVFSLESNALTEIPYPPELKDDGTNWSPRSWFCLRKPFMKHQQ</sequence>
<evidence type="ECO:0000313" key="2">
    <source>
        <dbReference type="Proteomes" id="UP001732700"/>
    </source>
</evidence>